<evidence type="ECO:0000313" key="2">
    <source>
        <dbReference type="EMBL" id="KAJ3039410.1"/>
    </source>
</evidence>
<evidence type="ECO:0000256" key="1">
    <source>
        <dbReference type="SAM" id="MobiDB-lite"/>
    </source>
</evidence>
<gene>
    <name evidence="2" type="ORF">HK097_002853</name>
</gene>
<feature type="region of interest" description="Disordered" evidence="1">
    <location>
        <begin position="168"/>
        <end position="198"/>
    </location>
</feature>
<feature type="compositionally biased region" description="Polar residues" evidence="1">
    <location>
        <begin position="446"/>
        <end position="464"/>
    </location>
</feature>
<evidence type="ECO:0000313" key="3">
    <source>
        <dbReference type="Proteomes" id="UP001212841"/>
    </source>
</evidence>
<feature type="compositionally biased region" description="Polar residues" evidence="1">
    <location>
        <begin position="222"/>
        <end position="239"/>
    </location>
</feature>
<accession>A0AAD5WZX8</accession>
<sequence>ELLKFLNLQKDENPLITETISGSAPLSQAHLASKQQPIKEESRSGSAKPGHRSDGGNADRPSASSPSNEASEAAFRLLPAFSSNPFEEGEIIFSCSSCADYGNDHDQSATENGDMDEVNVWREKGKKLAERIAEIEREHLVERRLFTRMVKIERDEIETERKSEKYRTYCDHSTPPPYRHRQSFGRGQDFHGKNGRDAEPLDRSFGKAVLHVKSFNNDHHNPSFNHSSTSKPAFSETNNTPSTPSYIYSHYDTIPALTFEEYEDFKLRFGLSTHGYSSFVDDLDSGVDEEYVPRAWEGEDDYSRWRTPETRIWSLPACHQATEMMRRLSMMGGVDLGERVPGIWRNLITTFAGCGKRTLRGVESLPEEITREAMQLDAESRKIQIRNEEESVCFHALLRSLEPTLDHQPKNRETTTQNLESIAVVFKKGDADIDEQIGAVQPPLTPTLQTKRPRSTGSSSNILLTSDEEESSHKKNGKG</sequence>
<feature type="region of interest" description="Disordered" evidence="1">
    <location>
        <begin position="19"/>
        <end position="71"/>
    </location>
</feature>
<feature type="non-terminal residue" evidence="2">
    <location>
        <position position="479"/>
    </location>
</feature>
<name>A0AAD5WZX8_9FUNG</name>
<keyword evidence="3" id="KW-1185">Reference proteome</keyword>
<comment type="caution">
    <text evidence="2">The sequence shown here is derived from an EMBL/GenBank/DDBJ whole genome shotgun (WGS) entry which is preliminary data.</text>
</comment>
<organism evidence="2 3">
    <name type="scientific">Rhizophlyctis rosea</name>
    <dbReference type="NCBI Taxonomy" id="64517"/>
    <lineage>
        <taxon>Eukaryota</taxon>
        <taxon>Fungi</taxon>
        <taxon>Fungi incertae sedis</taxon>
        <taxon>Chytridiomycota</taxon>
        <taxon>Chytridiomycota incertae sedis</taxon>
        <taxon>Chytridiomycetes</taxon>
        <taxon>Rhizophlyctidales</taxon>
        <taxon>Rhizophlyctidaceae</taxon>
        <taxon>Rhizophlyctis</taxon>
    </lineage>
</organism>
<dbReference type="Proteomes" id="UP001212841">
    <property type="component" value="Unassembled WGS sequence"/>
</dbReference>
<feature type="compositionally biased region" description="Basic and acidic residues" evidence="1">
    <location>
        <begin position="188"/>
        <end position="198"/>
    </location>
</feature>
<reference evidence="2" key="1">
    <citation type="submission" date="2020-05" db="EMBL/GenBank/DDBJ databases">
        <title>Phylogenomic resolution of chytrid fungi.</title>
        <authorList>
            <person name="Stajich J.E."/>
            <person name="Amses K."/>
            <person name="Simmons R."/>
            <person name="Seto K."/>
            <person name="Myers J."/>
            <person name="Bonds A."/>
            <person name="Quandt C.A."/>
            <person name="Barry K."/>
            <person name="Liu P."/>
            <person name="Grigoriev I."/>
            <person name="Longcore J.E."/>
            <person name="James T.Y."/>
        </authorList>
    </citation>
    <scope>NUCLEOTIDE SEQUENCE</scope>
    <source>
        <strain evidence="2">JEL0318</strain>
    </source>
</reference>
<feature type="compositionally biased region" description="Low complexity" evidence="1">
    <location>
        <begin position="61"/>
        <end position="71"/>
    </location>
</feature>
<feature type="region of interest" description="Disordered" evidence="1">
    <location>
        <begin position="219"/>
        <end position="239"/>
    </location>
</feature>
<proteinExistence type="predicted"/>
<dbReference type="AlphaFoldDB" id="A0AAD5WZX8"/>
<feature type="region of interest" description="Disordered" evidence="1">
    <location>
        <begin position="437"/>
        <end position="479"/>
    </location>
</feature>
<protein>
    <submittedName>
        <fullName evidence="2">Uncharacterized protein</fullName>
    </submittedName>
</protein>
<dbReference type="EMBL" id="JADGJD010001640">
    <property type="protein sequence ID" value="KAJ3039410.1"/>
    <property type="molecule type" value="Genomic_DNA"/>
</dbReference>